<comment type="similarity">
    <text evidence="2">Belongs to the phospholipase D family.</text>
</comment>
<dbReference type="InterPro" id="IPR025202">
    <property type="entry name" value="PLD-like_dom"/>
</dbReference>
<dbReference type="PANTHER" id="PTHR43856">
    <property type="entry name" value="CARDIOLIPIN HYDROLASE"/>
    <property type="match status" value="1"/>
</dbReference>
<feature type="domain" description="Phospholipase D-like" evidence="7">
    <location>
        <begin position="296"/>
        <end position="440"/>
    </location>
</feature>
<dbReference type="InterPro" id="IPR051406">
    <property type="entry name" value="PLD_domain"/>
</dbReference>
<dbReference type="Proteomes" id="UP000278746">
    <property type="component" value="Unassembled WGS sequence"/>
</dbReference>
<evidence type="ECO:0000313" key="8">
    <source>
        <dbReference type="EMBL" id="RNA70042.1"/>
    </source>
</evidence>
<evidence type="ECO:0000256" key="3">
    <source>
        <dbReference type="ARBA" id="ARBA00012027"/>
    </source>
</evidence>
<dbReference type="CDD" id="cd09130">
    <property type="entry name" value="PLDc_unchar2_2"/>
    <property type="match status" value="1"/>
</dbReference>
<sequence length="476" mass="53945">MNVKRLIAAIIIIFSAIVVPVSIYGHTKPLPEGFSYEGPVHRTSEVEFLQDLTYEKNGETIINQEIVNRMLLSIKEAEQFIVIDMFLFNDHEEPAQNYPSLAKKVTNALLERKTECENLNILFITDEINRSYSSHESPHIKKLREHGIHTVYFDNTKLRDPAPAYSGMWRTFAQWFGTGDQGWIPNVMSAELPDVTARSYLKALNLKGNHRKLIFTEKEAFVTSLNFQGRGAYNSNFALVVKGSVINDLLYTEKRTAEESGFDAQMLDTFAAKSSDATGKYEVQVLTEGKIEKHLLKEIASSGPESAITVAAFYLSDRELIHALVDASERGTDIRIILDPNIHAFGKTKPGIPNQVVAHELEERSSGKIKVRWYNTPAGEQYHTKLFKFDSSERTTLIGGAANFTRRNIDDFNLETDLKVSGKPDTPLMKEVSAYFDRLWSNEDGDFTADSEKYKDSSRLKHMLYILQERTGFSTF</sequence>
<dbReference type="SUPFAM" id="SSF56024">
    <property type="entry name" value="Phospholipase D/nuclease"/>
    <property type="match status" value="2"/>
</dbReference>
<evidence type="ECO:0000256" key="2">
    <source>
        <dbReference type="ARBA" id="ARBA00008664"/>
    </source>
</evidence>
<gene>
    <name evidence="8" type="ORF">EBO34_08965</name>
</gene>
<dbReference type="PANTHER" id="PTHR43856:SF1">
    <property type="entry name" value="MITOCHONDRIAL CARDIOLIPIN HYDROLASE"/>
    <property type="match status" value="1"/>
</dbReference>
<dbReference type="GO" id="GO:0016891">
    <property type="term" value="F:RNA endonuclease activity producing 5'-phosphomonoesters, hydrolytic mechanism"/>
    <property type="evidence" value="ECO:0007669"/>
    <property type="project" value="TreeGrafter"/>
</dbReference>
<dbReference type="EC" id="3.1.4.4" evidence="3"/>
<dbReference type="GO" id="GO:0016042">
    <property type="term" value="P:lipid catabolic process"/>
    <property type="evidence" value="ECO:0007669"/>
    <property type="project" value="UniProtKB-KW"/>
</dbReference>
<protein>
    <recommendedName>
        <fullName evidence="3">phospholipase D</fullName>
        <ecNumber evidence="3">3.1.4.4</ecNumber>
    </recommendedName>
</protein>
<name>A0A3M7TYR7_9BACI</name>
<accession>A0A3M7TYR7</accession>
<comment type="caution">
    <text evidence="8">The sequence shown here is derived from an EMBL/GenBank/DDBJ whole genome shotgun (WGS) entry which is preliminary data.</text>
</comment>
<evidence type="ECO:0000259" key="7">
    <source>
        <dbReference type="Pfam" id="PF13091"/>
    </source>
</evidence>
<dbReference type="RefSeq" id="WP_122897553.1">
    <property type="nucleotide sequence ID" value="NZ_RHIB01000001.1"/>
</dbReference>
<keyword evidence="4" id="KW-0378">Hydrolase</keyword>
<dbReference type="AlphaFoldDB" id="A0A3M7TYR7"/>
<reference evidence="8 9" key="1">
    <citation type="submission" date="2018-10" db="EMBL/GenBank/DDBJ databases">
        <title>Bacillus Keqinensis sp. nov., a moderately halophilic bacterium isolated from a saline-alkaline lake.</title>
        <authorList>
            <person name="Wang H."/>
        </authorList>
    </citation>
    <scope>NUCLEOTIDE SEQUENCE [LARGE SCALE GENOMIC DNA]</scope>
    <source>
        <strain evidence="8 9">KQ-3</strain>
    </source>
</reference>
<dbReference type="OrthoDB" id="92272at2"/>
<keyword evidence="6" id="KW-0443">Lipid metabolism</keyword>
<keyword evidence="9" id="KW-1185">Reference proteome</keyword>
<keyword evidence="5" id="KW-0442">Lipid degradation</keyword>
<dbReference type="GO" id="GO:0004630">
    <property type="term" value="F:phospholipase D activity"/>
    <property type="evidence" value="ECO:0007669"/>
    <property type="project" value="UniProtKB-EC"/>
</dbReference>
<evidence type="ECO:0000313" key="9">
    <source>
        <dbReference type="Proteomes" id="UP000278746"/>
    </source>
</evidence>
<dbReference type="Pfam" id="PF13091">
    <property type="entry name" value="PLDc_2"/>
    <property type="match status" value="1"/>
</dbReference>
<comment type="catalytic activity">
    <reaction evidence="1">
        <text>a 1,2-diacyl-sn-glycero-3-phosphocholine + H2O = a 1,2-diacyl-sn-glycero-3-phosphate + choline + H(+)</text>
        <dbReference type="Rhea" id="RHEA:14445"/>
        <dbReference type="ChEBI" id="CHEBI:15354"/>
        <dbReference type="ChEBI" id="CHEBI:15377"/>
        <dbReference type="ChEBI" id="CHEBI:15378"/>
        <dbReference type="ChEBI" id="CHEBI:57643"/>
        <dbReference type="ChEBI" id="CHEBI:58608"/>
        <dbReference type="EC" id="3.1.4.4"/>
    </reaction>
</comment>
<evidence type="ECO:0000256" key="1">
    <source>
        <dbReference type="ARBA" id="ARBA00000798"/>
    </source>
</evidence>
<evidence type="ECO:0000256" key="6">
    <source>
        <dbReference type="ARBA" id="ARBA00023098"/>
    </source>
</evidence>
<proteinExistence type="inferred from homology"/>
<dbReference type="Gene3D" id="3.30.870.10">
    <property type="entry name" value="Endonuclease Chain A"/>
    <property type="match status" value="2"/>
</dbReference>
<organism evidence="8 9">
    <name type="scientific">Alteribacter keqinensis</name>
    <dbReference type="NCBI Taxonomy" id="2483800"/>
    <lineage>
        <taxon>Bacteria</taxon>
        <taxon>Bacillati</taxon>
        <taxon>Bacillota</taxon>
        <taxon>Bacilli</taxon>
        <taxon>Bacillales</taxon>
        <taxon>Bacillaceae</taxon>
        <taxon>Alteribacter</taxon>
    </lineage>
</organism>
<dbReference type="EMBL" id="RHIB01000001">
    <property type="protein sequence ID" value="RNA70042.1"/>
    <property type="molecule type" value="Genomic_DNA"/>
</dbReference>
<evidence type="ECO:0000256" key="4">
    <source>
        <dbReference type="ARBA" id="ARBA00022801"/>
    </source>
</evidence>
<evidence type="ECO:0000256" key="5">
    <source>
        <dbReference type="ARBA" id="ARBA00022963"/>
    </source>
</evidence>